<comment type="caution">
    <text evidence="3">The sequence shown here is derived from an EMBL/GenBank/DDBJ whole genome shotgun (WGS) entry which is preliminary data.</text>
</comment>
<dbReference type="Proteomes" id="UP000037904">
    <property type="component" value="Unassembled WGS sequence"/>
</dbReference>
<feature type="chain" id="PRO_5005835463" evidence="2">
    <location>
        <begin position="23"/>
        <end position="88"/>
    </location>
</feature>
<keyword evidence="2" id="KW-0732">Signal</keyword>
<keyword evidence="4" id="KW-1185">Reference proteome</keyword>
<protein>
    <submittedName>
        <fullName evidence="3">Uncharacterized protein</fullName>
    </submittedName>
</protein>
<feature type="signal peptide" evidence="2">
    <location>
        <begin position="1"/>
        <end position="22"/>
    </location>
</feature>
<dbReference type="OrthoDB" id="406505at2759"/>
<gene>
    <name evidence="3" type="ORF">FLAG1_05747</name>
</gene>
<evidence type="ECO:0000256" key="1">
    <source>
        <dbReference type="SAM" id="MobiDB-lite"/>
    </source>
</evidence>
<dbReference type="AlphaFoldDB" id="A0A0M9EX95"/>
<sequence>MHFSKISTALIALAVSVPEVIAMPTPNLDVRQVPKAATVTSATAAVRLANAAPVVAGTEAKNTGKQVQTSQNTATKTSATSATRQWQG</sequence>
<feature type="compositionally biased region" description="Low complexity" evidence="1">
    <location>
        <begin position="68"/>
        <end position="88"/>
    </location>
</feature>
<organism evidence="3 4">
    <name type="scientific">Fusarium langsethiae</name>
    <dbReference type="NCBI Taxonomy" id="179993"/>
    <lineage>
        <taxon>Eukaryota</taxon>
        <taxon>Fungi</taxon>
        <taxon>Dikarya</taxon>
        <taxon>Ascomycota</taxon>
        <taxon>Pezizomycotina</taxon>
        <taxon>Sordariomycetes</taxon>
        <taxon>Hypocreomycetidae</taxon>
        <taxon>Hypocreales</taxon>
        <taxon>Nectriaceae</taxon>
        <taxon>Fusarium</taxon>
    </lineage>
</organism>
<dbReference type="EMBL" id="JXCE01000099">
    <property type="protein sequence ID" value="KPA41366.1"/>
    <property type="molecule type" value="Genomic_DNA"/>
</dbReference>
<evidence type="ECO:0000313" key="3">
    <source>
        <dbReference type="EMBL" id="KPA41366.1"/>
    </source>
</evidence>
<name>A0A0M9EX95_FUSLA</name>
<proteinExistence type="predicted"/>
<evidence type="ECO:0000313" key="4">
    <source>
        <dbReference type="Proteomes" id="UP000037904"/>
    </source>
</evidence>
<accession>A0A0M9EX95</accession>
<evidence type="ECO:0000256" key="2">
    <source>
        <dbReference type="SAM" id="SignalP"/>
    </source>
</evidence>
<reference evidence="3 4" key="1">
    <citation type="submission" date="2015-04" db="EMBL/GenBank/DDBJ databases">
        <title>The draft genome sequence of Fusarium langsethiae, a T-2/HT-2 mycotoxin producer.</title>
        <authorList>
            <person name="Lysoe E."/>
            <person name="Divon H.H."/>
            <person name="Terzi V."/>
            <person name="Orru L."/>
            <person name="Lamontanara A."/>
            <person name="Kolseth A.-K."/>
            <person name="Frandsen R.J."/>
            <person name="Nielsen K."/>
            <person name="Thrane U."/>
        </authorList>
    </citation>
    <scope>NUCLEOTIDE SEQUENCE [LARGE SCALE GENOMIC DNA]</scope>
    <source>
        <strain evidence="3 4">Fl201059</strain>
    </source>
</reference>
<feature type="region of interest" description="Disordered" evidence="1">
    <location>
        <begin position="60"/>
        <end position="88"/>
    </location>
</feature>